<dbReference type="InterPro" id="IPR002577">
    <property type="entry name" value="HTH_HxlR"/>
</dbReference>
<sequence>MSDDSKDTPSGAFIGYETCPVRRTLTVLNGKWKPLIIYELLPAPCRFNELKRRLPGVSQRLLTAQLRSLEEDGIVDRKVMEVVPPHVEYSLSEKGRSLQPVLQAMETWGENEVKNFPIS</sequence>
<evidence type="ECO:0000256" key="3">
    <source>
        <dbReference type="ARBA" id="ARBA00023163"/>
    </source>
</evidence>
<dbReference type="RefSeq" id="WP_063313108.1">
    <property type="nucleotide sequence ID" value="NZ_FOSK01000017.1"/>
</dbReference>
<gene>
    <name evidence="5" type="ORF">SAMN04488518_11729</name>
</gene>
<reference evidence="5 6" key="1">
    <citation type="submission" date="2016-10" db="EMBL/GenBank/DDBJ databases">
        <authorList>
            <person name="Varghese N."/>
            <person name="Submissions S."/>
        </authorList>
    </citation>
    <scope>NUCLEOTIDE SEQUENCE [LARGE SCALE GENOMIC DNA]</scope>
    <source>
        <strain evidence="5 6">DSM 16392</strain>
    </source>
</reference>
<name>A0A1I4F627_9HYPH</name>
<proteinExistence type="predicted"/>
<dbReference type="PROSITE" id="PS51118">
    <property type="entry name" value="HTH_HXLR"/>
    <property type="match status" value="1"/>
</dbReference>
<evidence type="ECO:0000313" key="5">
    <source>
        <dbReference type="EMBL" id="SFL11851.1"/>
    </source>
</evidence>
<accession>A0A1I4F627</accession>
<evidence type="ECO:0000313" key="6">
    <source>
        <dbReference type="Proteomes" id="UP000199598"/>
    </source>
</evidence>
<organism evidence="5 6">
    <name type="scientific">Pseudovibrio ascidiaceicola</name>
    <dbReference type="NCBI Taxonomy" id="285279"/>
    <lineage>
        <taxon>Bacteria</taxon>
        <taxon>Pseudomonadati</taxon>
        <taxon>Pseudomonadota</taxon>
        <taxon>Alphaproteobacteria</taxon>
        <taxon>Hyphomicrobiales</taxon>
        <taxon>Stappiaceae</taxon>
        <taxon>Pseudovibrio</taxon>
    </lineage>
</organism>
<keyword evidence="3" id="KW-0804">Transcription</keyword>
<dbReference type="Gene3D" id="1.10.10.10">
    <property type="entry name" value="Winged helix-like DNA-binding domain superfamily/Winged helix DNA-binding domain"/>
    <property type="match status" value="1"/>
</dbReference>
<dbReference type="InterPro" id="IPR036390">
    <property type="entry name" value="WH_DNA-bd_sf"/>
</dbReference>
<feature type="domain" description="HTH hxlR-type" evidence="4">
    <location>
        <begin position="19"/>
        <end position="117"/>
    </location>
</feature>
<dbReference type="Proteomes" id="UP000199598">
    <property type="component" value="Unassembled WGS sequence"/>
</dbReference>
<keyword evidence="1" id="KW-0805">Transcription regulation</keyword>
<dbReference type="CDD" id="cd00090">
    <property type="entry name" value="HTH_ARSR"/>
    <property type="match status" value="1"/>
</dbReference>
<dbReference type="PANTHER" id="PTHR33204">
    <property type="entry name" value="TRANSCRIPTIONAL REGULATOR, MARR FAMILY"/>
    <property type="match status" value="1"/>
</dbReference>
<dbReference type="InterPro" id="IPR036388">
    <property type="entry name" value="WH-like_DNA-bd_sf"/>
</dbReference>
<evidence type="ECO:0000256" key="2">
    <source>
        <dbReference type="ARBA" id="ARBA00023125"/>
    </source>
</evidence>
<dbReference type="EMBL" id="FOSK01000017">
    <property type="protein sequence ID" value="SFL11851.1"/>
    <property type="molecule type" value="Genomic_DNA"/>
</dbReference>
<dbReference type="SUPFAM" id="SSF46785">
    <property type="entry name" value="Winged helix' DNA-binding domain"/>
    <property type="match status" value="1"/>
</dbReference>
<evidence type="ECO:0000256" key="1">
    <source>
        <dbReference type="ARBA" id="ARBA00023015"/>
    </source>
</evidence>
<comment type="caution">
    <text evidence="5">The sequence shown here is derived from an EMBL/GenBank/DDBJ whole genome shotgun (WGS) entry which is preliminary data.</text>
</comment>
<keyword evidence="2" id="KW-0238">DNA-binding</keyword>
<dbReference type="InterPro" id="IPR011991">
    <property type="entry name" value="ArsR-like_HTH"/>
</dbReference>
<dbReference type="Pfam" id="PF01638">
    <property type="entry name" value="HxlR"/>
    <property type="match status" value="1"/>
</dbReference>
<evidence type="ECO:0000259" key="4">
    <source>
        <dbReference type="PROSITE" id="PS51118"/>
    </source>
</evidence>
<keyword evidence="6" id="KW-1185">Reference proteome</keyword>
<protein>
    <submittedName>
        <fullName evidence="5">Transcriptional regulator, HxlR family</fullName>
    </submittedName>
</protein>